<reference evidence="3" key="2">
    <citation type="submission" date="2025-09" db="UniProtKB">
        <authorList>
            <consortium name="Ensembl"/>
        </authorList>
    </citation>
    <scope>IDENTIFICATION</scope>
</reference>
<evidence type="ECO:0000256" key="2">
    <source>
        <dbReference type="SAM" id="MobiDB-lite"/>
    </source>
</evidence>
<feature type="compositionally biased region" description="Basic residues" evidence="2">
    <location>
        <begin position="538"/>
        <end position="551"/>
    </location>
</feature>
<dbReference type="GeneTree" id="ENSGT00940000153116"/>
<dbReference type="PANTHER" id="PTHR47115">
    <property type="entry name" value="COILED-COIL DOMAIN-CONTAINING PROTEIN 183"/>
    <property type="match status" value="1"/>
</dbReference>
<dbReference type="PANTHER" id="PTHR47115:SF1">
    <property type="entry name" value="COILED-COIL DOMAIN-CONTAINING PROTEIN 183"/>
    <property type="match status" value="1"/>
</dbReference>
<dbReference type="Ensembl" id="ENSCPRT00005018601.1">
    <property type="protein sequence ID" value="ENSCPRP00005015880.1"/>
    <property type="gene ID" value="ENSCPRG00005011109.1"/>
</dbReference>
<keyword evidence="4" id="KW-1185">Reference proteome</keyword>
<dbReference type="AlphaFoldDB" id="A0A7M4EYA2"/>
<dbReference type="OMA" id="RRGAHEW"/>
<protein>
    <recommendedName>
        <fullName evidence="5">Coiled-coil domain containing 183</fullName>
    </recommendedName>
</protein>
<dbReference type="InterPro" id="IPR043247">
    <property type="entry name" value="CCDC183"/>
</dbReference>
<feature type="region of interest" description="Disordered" evidence="2">
    <location>
        <begin position="529"/>
        <end position="551"/>
    </location>
</feature>
<evidence type="ECO:0000313" key="4">
    <source>
        <dbReference type="Proteomes" id="UP000594220"/>
    </source>
</evidence>
<dbReference type="Proteomes" id="UP000594220">
    <property type="component" value="Unplaced"/>
</dbReference>
<organism evidence="3 4">
    <name type="scientific">Crocodylus porosus</name>
    <name type="common">Saltwater crocodile</name>
    <name type="synonym">Estuarine crocodile</name>
    <dbReference type="NCBI Taxonomy" id="8502"/>
    <lineage>
        <taxon>Eukaryota</taxon>
        <taxon>Metazoa</taxon>
        <taxon>Chordata</taxon>
        <taxon>Craniata</taxon>
        <taxon>Vertebrata</taxon>
        <taxon>Euteleostomi</taxon>
        <taxon>Archelosauria</taxon>
        <taxon>Archosauria</taxon>
        <taxon>Crocodylia</taxon>
        <taxon>Longirostres</taxon>
        <taxon>Crocodylidae</taxon>
        <taxon>Crocodylus</taxon>
    </lineage>
</organism>
<name>A0A7M4EYA2_CROPO</name>
<feature type="coiled-coil region" evidence="1">
    <location>
        <begin position="350"/>
        <end position="427"/>
    </location>
</feature>
<accession>A0A7M4EYA2</accession>
<reference evidence="3" key="1">
    <citation type="submission" date="2025-08" db="UniProtKB">
        <authorList>
            <consortium name="Ensembl"/>
        </authorList>
    </citation>
    <scope>IDENTIFICATION</scope>
</reference>
<keyword evidence="1" id="KW-0175">Coiled coil</keyword>
<proteinExistence type="predicted"/>
<evidence type="ECO:0000313" key="3">
    <source>
        <dbReference type="Ensembl" id="ENSCPRP00005015880.1"/>
    </source>
</evidence>
<sequence length="551" mass="63634">MGTERKAGESHWCKPAKHHCSQSDDELYQIQTSLAGGTALILPFAVVPRAGITSLLLLSLEQGKKLFVQAIEEKISQNKELINFLRGNVRSNIGMLGIAQKDHAQSYAPCQLLMGEPFSRYLVSFTLSFQAAREKLRNYIFDKTNAHNLLLYEVKRRGQALEGLQRRLQFLKDMEAADKKYLSVLQIIRQLENNIEKMVMKISTGEKIYYLYLKMMDFLKDVSIPTFWKVLKVMTIVLPSIFLNGCAVFQADMTNMEMQLVAEKKYRENSLNFKKKQIDKIRVKDTTAERHRRAVTVSFFAASSCHTGVKLEPSKAQMEYQSRVTSDVEKVKCAVECSHLWDISGRFLAQQKSTENLQQQIKECDQKRKELEAKLRELELERAELKFHQTPTLVSSKKLEEELKKNLEQEETRLEQTQTQMLKNQKLLLRFENGVDNLFVRLYGVTVPNEVCAQNTLLQQNTTHWLPMDLPAMASFVKVRNFLEETTKAEPQNLKISFEDEEDVVRDAFDFADKDQSFVPNREEIKKQGLNLIESKTRTSKKKQRGARKNP</sequence>
<evidence type="ECO:0008006" key="5">
    <source>
        <dbReference type="Google" id="ProtNLM"/>
    </source>
</evidence>
<evidence type="ECO:0000256" key="1">
    <source>
        <dbReference type="SAM" id="Coils"/>
    </source>
</evidence>